<comment type="caution">
    <text evidence="2">The sequence shown here is derived from an EMBL/GenBank/DDBJ whole genome shotgun (WGS) entry which is preliminary data.</text>
</comment>
<sequence>MRVMIFILLSFLSLQVLAQHKQFELPVGWQGNRIELQTISDKNKQHSCLLIVNSDSLRGFLCNNQLRIVREFSLPVKPGEKLLGGMLRDSSVYVFLQQKDKDELHSWAFNVMTKRITERVFPFDIKKEKAVTYISGGNHFLYITADNRTTELTVYDFTSERDFTSVRHNFSEKQWNDLITGGIFNHTVKLEKIDQEGDCDLDAVVKPNKIYIRNDTLLLLMNNHIDSTHVCCFDLKQHVVSSWVIDHNPGQPSAKKVSYSDNSFLFRNKLYYVRATTDSLLIQVVDLYTRAIDKSFSTGGDEPIPFKNTPIFQEGSRSSKSELRDVGKRQLLRKMVNGAAVITAKPYDNNQIEVVVGSYAKVYGGNKDNNPAYMASPNYVGGPMLFPVRNVSRESWSKSVHFKMLLNAGNYSHMEGDIGSSINERIERYTGNLKIPAESESLFMNNGTYYYAYYDLEVRKLVVIKF</sequence>
<accession>A0A1V9FQK5</accession>
<gene>
    <name evidence="2" type="ORF">A3860_32220</name>
</gene>
<proteinExistence type="predicted"/>
<evidence type="ECO:0000313" key="3">
    <source>
        <dbReference type="Proteomes" id="UP000192796"/>
    </source>
</evidence>
<keyword evidence="3" id="KW-1185">Reference proteome</keyword>
<evidence type="ECO:0000313" key="2">
    <source>
        <dbReference type="EMBL" id="OQP60669.1"/>
    </source>
</evidence>
<reference evidence="2 3" key="1">
    <citation type="submission" date="2016-03" db="EMBL/GenBank/DDBJ databases">
        <title>Niastella vici sp. nov., isolated from farmland soil.</title>
        <authorList>
            <person name="Chen L."/>
            <person name="Wang D."/>
            <person name="Yang S."/>
            <person name="Wang G."/>
        </authorList>
    </citation>
    <scope>NUCLEOTIDE SEQUENCE [LARGE SCALE GENOMIC DNA]</scope>
    <source>
        <strain evidence="2 3">DJ57</strain>
    </source>
</reference>
<protein>
    <recommendedName>
        <fullName evidence="4">6-bladed beta-propeller</fullName>
    </recommendedName>
</protein>
<dbReference type="EMBL" id="LVYD01000059">
    <property type="protein sequence ID" value="OQP60669.1"/>
    <property type="molecule type" value="Genomic_DNA"/>
</dbReference>
<name>A0A1V9FQK5_9BACT</name>
<feature type="chain" id="PRO_5013071247" description="6-bladed beta-propeller" evidence="1">
    <location>
        <begin position="19"/>
        <end position="466"/>
    </location>
</feature>
<dbReference type="STRING" id="1703345.A3860_32220"/>
<dbReference type="RefSeq" id="WP_081152434.1">
    <property type="nucleotide sequence ID" value="NZ_LVYD01000059.1"/>
</dbReference>
<evidence type="ECO:0000256" key="1">
    <source>
        <dbReference type="SAM" id="SignalP"/>
    </source>
</evidence>
<dbReference type="Proteomes" id="UP000192796">
    <property type="component" value="Unassembled WGS sequence"/>
</dbReference>
<dbReference type="AlphaFoldDB" id="A0A1V9FQK5"/>
<dbReference type="OrthoDB" id="643479at2"/>
<evidence type="ECO:0008006" key="4">
    <source>
        <dbReference type="Google" id="ProtNLM"/>
    </source>
</evidence>
<feature type="signal peptide" evidence="1">
    <location>
        <begin position="1"/>
        <end position="18"/>
    </location>
</feature>
<keyword evidence="1" id="KW-0732">Signal</keyword>
<organism evidence="2 3">
    <name type="scientific">Niastella vici</name>
    <dbReference type="NCBI Taxonomy" id="1703345"/>
    <lineage>
        <taxon>Bacteria</taxon>
        <taxon>Pseudomonadati</taxon>
        <taxon>Bacteroidota</taxon>
        <taxon>Chitinophagia</taxon>
        <taxon>Chitinophagales</taxon>
        <taxon>Chitinophagaceae</taxon>
        <taxon>Niastella</taxon>
    </lineage>
</organism>